<evidence type="ECO:0000256" key="5">
    <source>
        <dbReference type="ARBA" id="ARBA00023002"/>
    </source>
</evidence>
<dbReference type="InterPro" id="IPR050416">
    <property type="entry name" value="FAD-linked_Oxidoreductase"/>
</dbReference>
<gene>
    <name evidence="8" type="ORF">GTW20_25615</name>
</gene>
<dbReference type="PANTHER" id="PTHR42973:SF39">
    <property type="entry name" value="FAD-BINDING PCMH-TYPE DOMAIN-CONTAINING PROTEIN"/>
    <property type="match status" value="1"/>
</dbReference>
<dbReference type="SUPFAM" id="SSF56176">
    <property type="entry name" value="FAD-binding/transporter-associated domain-like"/>
    <property type="match status" value="1"/>
</dbReference>
<evidence type="ECO:0000256" key="1">
    <source>
        <dbReference type="ARBA" id="ARBA00001974"/>
    </source>
</evidence>
<proteinExistence type="inferred from homology"/>
<dbReference type="Proteomes" id="UP000467124">
    <property type="component" value="Unassembled WGS sequence"/>
</dbReference>
<comment type="cofactor">
    <cofactor evidence="1">
        <name>FAD</name>
        <dbReference type="ChEBI" id="CHEBI:57692"/>
    </cofactor>
</comment>
<dbReference type="GO" id="GO:0016491">
    <property type="term" value="F:oxidoreductase activity"/>
    <property type="evidence" value="ECO:0007669"/>
    <property type="project" value="UniProtKB-KW"/>
</dbReference>
<evidence type="ECO:0000256" key="4">
    <source>
        <dbReference type="ARBA" id="ARBA00022827"/>
    </source>
</evidence>
<dbReference type="Pfam" id="PF01565">
    <property type="entry name" value="FAD_binding_4"/>
    <property type="match status" value="1"/>
</dbReference>
<evidence type="ECO:0000256" key="6">
    <source>
        <dbReference type="SAM" id="MobiDB-lite"/>
    </source>
</evidence>
<keyword evidence="3" id="KW-0285">Flavoprotein</keyword>
<evidence type="ECO:0000256" key="3">
    <source>
        <dbReference type="ARBA" id="ARBA00022630"/>
    </source>
</evidence>
<reference evidence="8 9" key="1">
    <citation type="journal article" date="2019" name="Nat. Commun.">
        <title>The antimicrobial potential of Streptomyces from insect microbiomes.</title>
        <authorList>
            <person name="Chevrette M.G."/>
            <person name="Carlson C.M."/>
            <person name="Ortega H.E."/>
            <person name="Thomas C."/>
            <person name="Ananiev G.E."/>
            <person name="Barns K.J."/>
            <person name="Book A.J."/>
            <person name="Cagnazzo J."/>
            <person name="Carlos C."/>
            <person name="Flanigan W."/>
            <person name="Grubbs K.J."/>
            <person name="Horn H.A."/>
            <person name="Hoffmann F.M."/>
            <person name="Klassen J.L."/>
            <person name="Knack J.J."/>
            <person name="Lewin G.R."/>
            <person name="McDonald B.R."/>
            <person name="Muller L."/>
            <person name="Melo W.G.P."/>
            <person name="Pinto-Tomas A.A."/>
            <person name="Schmitz A."/>
            <person name="Wendt-Pienkowski E."/>
            <person name="Wildman S."/>
            <person name="Zhao M."/>
            <person name="Zhang F."/>
            <person name="Bugni T.S."/>
            <person name="Andes D.R."/>
            <person name="Pupo M.T."/>
            <person name="Currie C.R."/>
        </authorList>
    </citation>
    <scope>NUCLEOTIDE SEQUENCE [LARGE SCALE GENOMIC DNA]</scope>
    <source>
        <strain evidence="8 9">SID5840</strain>
    </source>
</reference>
<dbReference type="InterPro" id="IPR016166">
    <property type="entry name" value="FAD-bd_PCMH"/>
</dbReference>
<dbReference type="InterPro" id="IPR012951">
    <property type="entry name" value="BBE"/>
</dbReference>
<keyword evidence="5" id="KW-0560">Oxidoreductase</keyword>
<dbReference type="Gene3D" id="3.40.462.20">
    <property type="match status" value="1"/>
</dbReference>
<sequence length="538" mass="60034">MTEQKILRDSDSTTPRAPGVVSLPTDSTLTTVSAKNPRYPDLVRGTNQRWVGDPEYVCVARSTEQVVIALQHAVDAGKRVSVRSGGHCYEDFVYRPEVDVVIDMSEMTRVDYDHEHRAFAVQPGSSLLNMYETLYRCWGVTLPGGMCHSVGAGGLIVGGGYGLLSRRYGLAADHLWAVEVVVVDEDGRARAVVATGDQNDPHRDLWWAHTGGGGGNFGVITRYWLRTPGTVEEPPTGQLPQPPGEVLLSDVSWEWEDMTEEAFTRLLENYGAWHERHASADSPYAGLCANLQLNHRSNGQIGLLTQIDATTPDAERLLTDFLAEVNDGVGIEPGAVTTAMGDQPPRPQLAEPRRLPWLLAAQMLGTGNPALVNPTLRAEYKSAYMRSGFPREQISAIYRNLTRDDYDNPDALLLVVSYGGRINDKASDETATVHRDSVMTLLYENFWDDERDDAYHLGWIREFYRDVYSRTGGVPWPNDVNDGCYVNYADADLADPEWNTSGGTWADLYYGTNLERLREVKRRWDPRGIFTHRQSIRP</sequence>
<evidence type="ECO:0000256" key="2">
    <source>
        <dbReference type="ARBA" id="ARBA00005466"/>
    </source>
</evidence>
<comment type="caution">
    <text evidence="8">The sequence shown here is derived from an EMBL/GenBank/DDBJ whole genome shotgun (WGS) entry which is preliminary data.</text>
</comment>
<accession>A0A7K2J0D9</accession>
<evidence type="ECO:0000313" key="8">
    <source>
        <dbReference type="EMBL" id="MYR35547.1"/>
    </source>
</evidence>
<feature type="region of interest" description="Disordered" evidence="6">
    <location>
        <begin position="1"/>
        <end position="33"/>
    </location>
</feature>
<feature type="compositionally biased region" description="Basic and acidic residues" evidence="6">
    <location>
        <begin position="1"/>
        <end position="11"/>
    </location>
</feature>
<dbReference type="EMBL" id="WWHY01000001">
    <property type="protein sequence ID" value="MYR35547.1"/>
    <property type="molecule type" value="Genomic_DNA"/>
</dbReference>
<dbReference type="Gene3D" id="3.30.465.10">
    <property type="match status" value="1"/>
</dbReference>
<dbReference type="PANTHER" id="PTHR42973">
    <property type="entry name" value="BINDING OXIDOREDUCTASE, PUTATIVE (AFU_ORTHOLOGUE AFUA_1G17690)-RELATED"/>
    <property type="match status" value="1"/>
</dbReference>
<dbReference type="InterPro" id="IPR006094">
    <property type="entry name" value="Oxid_FAD_bind_N"/>
</dbReference>
<dbReference type="AlphaFoldDB" id="A0A7K2J0D9"/>
<keyword evidence="4" id="KW-0274">FAD</keyword>
<evidence type="ECO:0000313" key="9">
    <source>
        <dbReference type="Proteomes" id="UP000467124"/>
    </source>
</evidence>
<dbReference type="InterPro" id="IPR036318">
    <property type="entry name" value="FAD-bd_PCMH-like_sf"/>
</dbReference>
<comment type="similarity">
    <text evidence="2">Belongs to the oxygen-dependent FAD-linked oxidoreductase family.</text>
</comment>
<dbReference type="GO" id="GO:0071949">
    <property type="term" value="F:FAD binding"/>
    <property type="evidence" value="ECO:0007669"/>
    <property type="project" value="InterPro"/>
</dbReference>
<feature type="domain" description="FAD-binding PCMH-type" evidence="7">
    <location>
        <begin position="43"/>
        <end position="230"/>
    </location>
</feature>
<evidence type="ECO:0000259" key="7">
    <source>
        <dbReference type="PROSITE" id="PS51387"/>
    </source>
</evidence>
<dbReference type="RefSeq" id="WP_161112159.1">
    <property type="nucleotide sequence ID" value="NZ_WWHY01000001.1"/>
</dbReference>
<organism evidence="8 9">
    <name type="scientific">Nocardiopsis alba</name>
    <dbReference type="NCBI Taxonomy" id="53437"/>
    <lineage>
        <taxon>Bacteria</taxon>
        <taxon>Bacillati</taxon>
        <taxon>Actinomycetota</taxon>
        <taxon>Actinomycetes</taxon>
        <taxon>Streptosporangiales</taxon>
        <taxon>Nocardiopsidaceae</taxon>
        <taxon>Nocardiopsis</taxon>
    </lineage>
</organism>
<dbReference type="PROSITE" id="PS51387">
    <property type="entry name" value="FAD_PCMH"/>
    <property type="match status" value="1"/>
</dbReference>
<dbReference type="Pfam" id="PF08031">
    <property type="entry name" value="BBE"/>
    <property type="match status" value="1"/>
</dbReference>
<name>A0A7K2J0D9_9ACTN</name>
<feature type="compositionally biased region" description="Polar residues" evidence="6">
    <location>
        <begin position="24"/>
        <end position="33"/>
    </location>
</feature>
<protein>
    <submittedName>
        <fullName evidence="8">FAD-binding protein</fullName>
    </submittedName>
</protein>
<dbReference type="InterPro" id="IPR016169">
    <property type="entry name" value="FAD-bd_PCMH_sub2"/>
</dbReference>